<evidence type="ECO:0000256" key="1">
    <source>
        <dbReference type="SAM" id="MobiDB-lite"/>
    </source>
</evidence>
<gene>
    <name evidence="3" type="ORF">PC110_g9814</name>
    <name evidence="2" type="ORF">PC118_g21220</name>
</gene>
<reference evidence="2" key="2">
    <citation type="submission" date="2018-10" db="EMBL/GenBank/DDBJ databases">
        <title>Effector identification in a new, highly contiguous assembly of the strawberry crown rot pathogen Phytophthora cactorum.</title>
        <authorList>
            <person name="Armitage A.D."/>
            <person name="Nellist C.F."/>
            <person name="Bates H."/>
            <person name="Vickerstaff R.J."/>
            <person name="Harrison R.J."/>
        </authorList>
    </citation>
    <scope>NUCLEOTIDE SEQUENCE</scope>
    <source>
        <strain evidence="2">P415</strain>
    </source>
</reference>
<feature type="compositionally biased region" description="Basic and acidic residues" evidence="1">
    <location>
        <begin position="32"/>
        <end position="48"/>
    </location>
</feature>
<accession>A0A329SCZ3</accession>
<evidence type="ECO:0000313" key="4">
    <source>
        <dbReference type="Proteomes" id="UP000251314"/>
    </source>
</evidence>
<dbReference type="Proteomes" id="UP000251314">
    <property type="component" value="Unassembled WGS sequence"/>
</dbReference>
<proteinExistence type="predicted"/>
<dbReference type="EMBL" id="RCML01001409">
    <property type="protein sequence ID" value="KAG2962832.1"/>
    <property type="molecule type" value="Genomic_DNA"/>
</dbReference>
<organism evidence="3 4">
    <name type="scientific">Phytophthora cactorum</name>
    <dbReference type="NCBI Taxonomy" id="29920"/>
    <lineage>
        <taxon>Eukaryota</taxon>
        <taxon>Sar</taxon>
        <taxon>Stramenopiles</taxon>
        <taxon>Oomycota</taxon>
        <taxon>Peronosporomycetes</taxon>
        <taxon>Peronosporales</taxon>
        <taxon>Peronosporaceae</taxon>
        <taxon>Phytophthora</taxon>
    </lineage>
</organism>
<sequence length="92" mass="9905">MRSPRISFLQVLSPMTNANEDGARDVEDEITAVDRKRGNSNNPDDRGAHGGANASELLNPMGRLAGRLSRSSSQNYTRRSGATEVACAPTFL</sequence>
<dbReference type="VEuPathDB" id="FungiDB:PC110_g9814"/>
<feature type="region of interest" description="Disordered" evidence="1">
    <location>
        <begin position="32"/>
        <end position="92"/>
    </location>
</feature>
<evidence type="ECO:0000313" key="2">
    <source>
        <dbReference type="EMBL" id="KAG2962832.1"/>
    </source>
</evidence>
<dbReference type="EMBL" id="MJFZ01000222">
    <property type="protein sequence ID" value="RAW33876.1"/>
    <property type="molecule type" value="Genomic_DNA"/>
</dbReference>
<name>A0A329SCZ3_9STRA</name>
<protein>
    <submittedName>
        <fullName evidence="3">Uncharacterized protein</fullName>
    </submittedName>
</protein>
<dbReference type="Proteomes" id="UP000697107">
    <property type="component" value="Unassembled WGS sequence"/>
</dbReference>
<keyword evidence="4" id="KW-1185">Reference proteome</keyword>
<evidence type="ECO:0000313" key="3">
    <source>
        <dbReference type="EMBL" id="RAW33876.1"/>
    </source>
</evidence>
<dbReference type="OrthoDB" id="10370945at2759"/>
<comment type="caution">
    <text evidence="3">The sequence shown here is derived from an EMBL/GenBank/DDBJ whole genome shotgun (WGS) entry which is preliminary data.</text>
</comment>
<feature type="compositionally biased region" description="Low complexity" evidence="1">
    <location>
        <begin position="62"/>
        <end position="73"/>
    </location>
</feature>
<dbReference type="AlphaFoldDB" id="A0A329SCZ3"/>
<reference evidence="3 4" key="1">
    <citation type="submission" date="2018-01" db="EMBL/GenBank/DDBJ databases">
        <title>Draft genome of the strawberry crown rot pathogen Phytophthora cactorum.</title>
        <authorList>
            <person name="Armitage A.D."/>
            <person name="Lysoe E."/>
            <person name="Nellist C.F."/>
            <person name="Harrison R.J."/>
            <person name="Brurberg M.B."/>
        </authorList>
    </citation>
    <scope>NUCLEOTIDE SEQUENCE [LARGE SCALE GENOMIC DNA]</scope>
    <source>
        <strain evidence="3 4">10300</strain>
    </source>
</reference>